<name>A0AAV4T6M5_9ARAC</name>
<reference evidence="1 2" key="1">
    <citation type="submission" date="2021-06" db="EMBL/GenBank/DDBJ databases">
        <title>Caerostris darwini draft genome.</title>
        <authorList>
            <person name="Kono N."/>
            <person name="Arakawa K."/>
        </authorList>
    </citation>
    <scope>NUCLEOTIDE SEQUENCE [LARGE SCALE GENOMIC DNA]</scope>
</reference>
<comment type="caution">
    <text evidence="1">The sequence shown here is derived from an EMBL/GenBank/DDBJ whole genome shotgun (WGS) entry which is preliminary data.</text>
</comment>
<dbReference type="EMBL" id="BPLQ01009170">
    <property type="protein sequence ID" value="GIY42238.1"/>
    <property type="molecule type" value="Genomic_DNA"/>
</dbReference>
<dbReference type="Proteomes" id="UP001054837">
    <property type="component" value="Unassembled WGS sequence"/>
</dbReference>
<keyword evidence="2" id="KW-1185">Reference proteome</keyword>
<sequence length="151" mass="17418">MDRSERLKCNLDIQSNDGTMDISQVPLISSSQQMGLSVGFLYHLYVQPNDGTIERFKYHLYLQPTNDVNFGGSQVPSIRTTYRVNYCWASSTAYPYNPVTERRCITNHVYVPTIFKYRLKVQPTEGSMGVLLVPFLLTTHRRNDRFVSNNI</sequence>
<gene>
    <name evidence="1" type="ORF">CDAR_247641</name>
</gene>
<organism evidence="1 2">
    <name type="scientific">Caerostris darwini</name>
    <dbReference type="NCBI Taxonomy" id="1538125"/>
    <lineage>
        <taxon>Eukaryota</taxon>
        <taxon>Metazoa</taxon>
        <taxon>Ecdysozoa</taxon>
        <taxon>Arthropoda</taxon>
        <taxon>Chelicerata</taxon>
        <taxon>Arachnida</taxon>
        <taxon>Araneae</taxon>
        <taxon>Araneomorphae</taxon>
        <taxon>Entelegynae</taxon>
        <taxon>Araneoidea</taxon>
        <taxon>Araneidae</taxon>
        <taxon>Caerostris</taxon>
    </lineage>
</organism>
<protein>
    <submittedName>
        <fullName evidence="1">Uncharacterized protein</fullName>
    </submittedName>
</protein>
<evidence type="ECO:0000313" key="2">
    <source>
        <dbReference type="Proteomes" id="UP001054837"/>
    </source>
</evidence>
<evidence type="ECO:0000313" key="1">
    <source>
        <dbReference type="EMBL" id="GIY42238.1"/>
    </source>
</evidence>
<accession>A0AAV4T6M5</accession>
<proteinExistence type="predicted"/>
<dbReference type="AlphaFoldDB" id="A0AAV4T6M5"/>